<evidence type="ECO:0000259" key="2">
    <source>
        <dbReference type="Pfam" id="PF13280"/>
    </source>
</evidence>
<evidence type="ECO:0000313" key="4">
    <source>
        <dbReference type="Proteomes" id="UP000029614"/>
    </source>
</evidence>
<dbReference type="PANTHER" id="PTHR34580">
    <property type="match status" value="1"/>
</dbReference>
<dbReference type="InterPro" id="IPR036390">
    <property type="entry name" value="WH_DNA-bd_sf"/>
</dbReference>
<feature type="domain" description="Helix-turn-helix type 11" evidence="1">
    <location>
        <begin position="9"/>
        <end position="59"/>
    </location>
</feature>
<sequence length="312" mass="37113">MRLDKLKNQLELIQLLVDRTDFSIEELCEKLDISRRNLYYLISFLRRSGFIIFKNKGYYHIDYHSPFIAKLLNSVQFTDNEIHAIYDVLTSSGINNETINHLRYRLDNAYNLSNINNTTLRKQIDDNLKVITQAIREKKMVTIYGYSSLNSSSVRDRIVEPFFLMNNSQDVRCYELRSKINKTFKVARMKSVELLDTPWLREDMHKEMFTDIFMFSSEKQHLVTLRMGRVAFNLFIEEYPQGGRFIEKEDNEHWILNLEVCDYRGIGRFVLGLNKDIEILGNDKFIDYIHNEIKQMQNNFLKKDINGKQKTK</sequence>
<keyword evidence="4" id="KW-1185">Reference proteome</keyword>
<comment type="caution">
    <text evidence="3">The sequence shown here is derived from an EMBL/GenBank/DDBJ whole genome shotgun (WGS) entry which is preliminary data.</text>
</comment>
<dbReference type="PANTHER" id="PTHR34580:SF9">
    <property type="entry name" value="SLL5097 PROTEIN"/>
    <property type="match status" value="1"/>
</dbReference>
<dbReference type="SUPFAM" id="SSF46785">
    <property type="entry name" value="Winged helix' DNA-binding domain"/>
    <property type="match status" value="1"/>
</dbReference>
<feature type="domain" description="WYL" evidence="2">
    <location>
        <begin position="127"/>
        <end position="194"/>
    </location>
</feature>
<evidence type="ECO:0000259" key="1">
    <source>
        <dbReference type="Pfam" id="PF08279"/>
    </source>
</evidence>
<dbReference type="Pfam" id="PF13280">
    <property type="entry name" value="WYL"/>
    <property type="match status" value="1"/>
</dbReference>
<name>A0A096AYL8_9BACT</name>
<dbReference type="InterPro" id="IPR026881">
    <property type="entry name" value="WYL_dom"/>
</dbReference>
<dbReference type="InterPro" id="IPR013196">
    <property type="entry name" value="HTH_11"/>
</dbReference>
<dbReference type="Proteomes" id="UP000029614">
    <property type="component" value="Unassembled WGS sequence"/>
</dbReference>
<dbReference type="OrthoDB" id="1315521at2"/>
<dbReference type="InterPro" id="IPR036388">
    <property type="entry name" value="WH-like_DNA-bd_sf"/>
</dbReference>
<dbReference type="Gene3D" id="1.10.10.10">
    <property type="entry name" value="Winged helix-like DNA-binding domain superfamily/Winged helix DNA-binding domain"/>
    <property type="match status" value="1"/>
</dbReference>
<gene>
    <name evidence="3" type="ORF">HMPREF9302_04740</name>
</gene>
<protein>
    <submittedName>
        <fullName evidence="3">Transcriptional regulator</fullName>
    </submittedName>
</protein>
<proteinExistence type="predicted"/>
<organism evidence="3 4">
    <name type="scientific">Prevotella amnii DNF00058</name>
    <dbReference type="NCBI Taxonomy" id="1401066"/>
    <lineage>
        <taxon>Bacteria</taxon>
        <taxon>Pseudomonadati</taxon>
        <taxon>Bacteroidota</taxon>
        <taxon>Bacteroidia</taxon>
        <taxon>Bacteroidales</taxon>
        <taxon>Prevotellaceae</taxon>
        <taxon>Prevotella</taxon>
    </lineage>
</organism>
<dbReference type="Pfam" id="PF08279">
    <property type="entry name" value="HTH_11"/>
    <property type="match status" value="1"/>
</dbReference>
<dbReference type="AlphaFoldDB" id="A0A096AYL8"/>
<evidence type="ECO:0000313" key="3">
    <source>
        <dbReference type="EMBL" id="KGF52173.1"/>
    </source>
</evidence>
<accession>A0A096AYL8</accession>
<dbReference type="RefSeq" id="WP_036855174.1">
    <property type="nucleotide sequence ID" value="NZ_JRNU01000016.1"/>
</dbReference>
<dbReference type="PROSITE" id="PS52050">
    <property type="entry name" value="WYL"/>
    <property type="match status" value="1"/>
</dbReference>
<dbReference type="InterPro" id="IPR051534">
    <property type="entry name" value="CBASS_pafABC_assoc_protein"/>
</dbReference>
<dbReference type="EMBL" id="JRNU01000016">
    <property type="protein sequence ID" value="KGF52173.1"/>
    <property type="molecule type" value="Genomic_DNA"/>
</dbReference>
<reference evidence="3 4" key="1">
    <citation type="submission" date="2014-07" db="EMBL/GenBank/DDBJ databases">
        <authorList>
            <person name="McCorrison J."/>
            <person name="Sanka R."/>
            <person name="Torralba M."/>
            <person name="Gillis M."/>
            <person name="Haft D.H."/>
            <person name="Methe B."/>
            <person name="Sutton G."/>
            <person name="Nelson K.E."/>
        </authorList>
    </citation>
    <scope>NUCLEOTIDE SEQUENCE [LARGE SCALE GENOMIC DNA]</scope>
    <source>
        <strain evidence="3 4">DNF00058</strain>
    </source>
</reference>